<keyword evidence="2" id="KW-1185">Reference proteome</keyword>
<protein>
    <submittedName>
        <fullName evidence="1">Uncharacterized protein</fullName>
    </submittedName>
</protein>
<dbReference type="HOGENOM" id="CLU_1562178_0_0_6"/>
<evidence type="ECO:0000313" key="2">
    <source>
        <dbReference type="Proteomes" id="UP000031623"/>
    </source>
</evidence>
<accession>A0A090AJG6</accession>
<reference evidence="1 2" key="1">
    <citation type="journal article" date="2014" name="ISME J.">
        <title>Ecophysiology of Thioploca ingrica as revealed by the complete genome sequence supplemented with proteomic evidence.</title>
        <authorList>
            <person name="Kojima H."/>
            <person name="Ogura Y."/>
            <person name="Yamamoto N."/>
            <person name="Togashi T."/>
            <person name="Mori H."/>
            <person name="Watanabe T."/>
            <person name="Nemoto F."/>
            <person name="Kurokawa K."/>
            <person name="Hayashi T."/>
            <person name="Fukui M."/>
        </authorList>
    </citation>
    <scope>NUCLEOTIDE SEQUENCE [LARGE SCALE GENOMIC DNA]</scope>
</reference>
<gene>
    <name evidence="1" type="ORF">THII_0758</name>
</gene>
<name>A0A090AJG6_9GAMM</name>
<evidence type="ECO:0000313" key="1">
    <source>
        <dbReference type="EMBL" id="BAP55055.1"/>
    </source>
</evidence>
<dbReference type="Proteomes" id="UP000031623">
    <property type="component" value="Chromosome"/>
</dbReference>
<organism evidence="1 2">
    <name type="scientific">Thioploca ingrica</name>
    <dbReference type="NCBI Taxonomy" id="40754"/>
    <lineage>
        <taxon>Bacteria</taxon>
        <taxon>Pseudomonadati</taxon>
        <taxon>Pseudomonadota</taxon>
        <taxon>Gammaproteobacteria</taxon>
        <taxon>Thiotrichales</taxon>
        <taxon>Thiotrichaceae</taxon>
        <taxon>Thioploca</taxon>
    </lineage>
</organism>
<dbReference type="KEGG" id="tig:THII_0758"/>
<dbReference type="EMBL" id="AP014633">
    <property type="protein sequence ID" value="BAP55055.1"/>
    <property type="molecule type" value="Genomic_DNA"/>
</dbReference>
<dbReference type="AlphaFoldDB" id="A0A090AJG6"/>
<dbReference type="OrthoDB" id="9997480at2"/>
<sequence>MKSIYFILVGMVFANLAYSYDNTISYLTPMPMPPQYNNLEQYQQALQIWEKVNKTIVTRNGSVQLPPMPMPTQYKNLDQYQQALQVWQNVAHSQTGELKAAHTTWIPPMPKPTQYSNSDQYQQALQIWVQVYKPMVARNPNVQPPSMPMPTQYENVEHYQMALQAWEEIFK</sequence>
<proteinExistence type="predicted"/>